<organism evidence="3 4">
    <name type="scientific">Cyphellophora attinorum</name>
    <dbReference type="NCBI Taxonomy" id="1664694"/>
    <lineage>
        <taxon>Eukaryota</taxon>
        <taxon>Fungi</taxon>
        <taxon>Dikarya</taxon>
        <taxon>Ascomycota</taxon>
        <taxon>Pezizomycotina</taxon>
        <taxon>Eurotiomycetes</taxon>
        <taxon>Chaetothyriomycetidae</taxon>
        <taxon>Chaetothyriales</taxon>
        <taxon>Cyphellophoraceae</taxon>
        <taxon>Cyphellophora</taxon>
    </lineage>
</organism>
<proteinExistence type="predicted"/>
<evidence type="ECO:0000256" key="2">
    <source>
        <dbReference type="SAM" id="MobiDB-lite"/>
    </source>
</evidence>
<keyword evidence="4" id="KW-1185">Reference proteome</keyword>
<dbReference type="VEuPathDB" id="FungiDB:AB675_10772"/>
<accession>A0A0N0NMX0</accession>
<feature type="compositionally biased region" description="Basic and acidic residues" evidence="2">
    <location>
        <begin position="47"/>
        <end position="60"/>
    </location>
</feature>
<keyword evidence="1" id="KW-0175">Coiled coil</keyword>
<feature type="region of interest" description="Disordered" evidence="2">
    <location>
        <begin position="1"/>
        <end position="170"/>
    </location>
</feature>
<feature type="coiled-coil region" evidence="1">
    <location>
        <begin position="469"/>
        <end position="496"/>
    </location>
</feature>
<reference evidence="3 4" key="1">
    <citation type="submission" date="2015-06" db="EMBL/GenBank/DDBJ databases">
        <title>Draft genome of the ant-associated black yeast Phialophora attae CBS 131958.</title>
        <authorList>
            <person name="Moreno L.F."/>
            <person name="Stielow B.J."/>
            <person name="de Hoog S."/>
            <person name="Vicente V.A."/>
            <person name="Weiss V.A."/>
            <person name="de Vries M."/>
            <person name="Cruz L.M."/>
            <person name="Souza E.M."/>
        </authorList>
    </citation>
    <scope>NUCLEOTIDE SEQUENCE [LARGE SCALE GENOMIC DNA]</scope>
    <source>
        <strain evidence="3 4">CBS 131958</strain>
    </source>
</reference>
<evidence type="ECO:0000256" key="1">
    <source>
        <dbReference type="SAM" id="Coils"/>
    </source>
</evidence>
<sequence length="590" mass="64846">MAAATTNPDHRSSMFDDHGSVAASLEDFEEQERRSPLFDIPSQHSGFKSENDGSEIDDHSSAGAPWSPPGFRNHRPDSGGSAAAWFRQDPYGRFALRPQPMSSPRGSRQTSPEYEDARGEQGEDLTIAANIPLPRAGTISPVKGQSPEPEIKSEPNDTFSTPEPESPATNNNYIRLAIRAEVLQREPFMPLLNLLSSTLHNLTSTKLNTLLSFVTIVLSLTTLRLLSLPPTPQPVPDLVKLSSLAKSFEPLIFYSEHGHAQTLHLQETSIAVWDLGESVRLANMTSAPLIVSSLDTLSESLKSLSLELTRFFAAVDADVDGILIVMDWARRELLTLSHSQHNPSYPTLAYDRLYALANRFPPHLLQSPKTHQPTALGHLVTNIFGTPTPTRTHATLSRTFHELLSVLEESITSELTHSAALFSLFEAIDRQFLNLQRTVVRETDTQERLESDLLSGLWVRVVGVNGAALKKFERNKELLRRRLQTLKVGLEAVRRKLVSPLISRNDSVSLLPGLGGGSSRDSQGQGDAGGGQGVIEGQIKGLESTHDYLRQVREKQKAKLMEMVYGSGSRRDTRMLTGVGVDGEGVPVLD</sequence>
<evidence type="ECO:0000313" key="4">
    <source>
        <dbReference type="Proteomes" id="UP000038010"/>
    </source>
</evidence>
<feature type="region of interest" description="Disordered" evidence="2">
    <location>
        <begin position="513"/>
        <end position="535"/>
    </location>
</feature>
<comment type="caution">
    <text evidence="3">The sequence shown here is derived from an EMBL/GenBank/DDBJ whole genome shotgun (WGS) entry which is preliminary data.</text>
</comment>
<protein>
    <submittedName>
        <fullName evidence="3">Uncharacterized protein</fullName>
    </submittedName>
</protein>
<dbReference type="GeneID" id="28731444"/>
<feature type="compositionally biased region" description="Polar residues" evidence="2">
    <location>
        <begin position="156"/>
        <end position="170"/>
    </location>
</feature>
<name>A0A0N0NMX0_9EURO</name>
<feature type="compositionally biased region" description="Polar residues" evidence="2">
    <location>
        <begin position="100"/>
        <end position="112"/>
    </location>
</feature>
<evidence type="ECO:0000313" key="3">
    <source>
        <dbReference type="EMBL" id="KPI40838.1"/>
    </source>
</evidence>
<dbReference type="AlphaFoldDB" id="A0A0N0NMX0"/>
<dbReference type="EMBL" id="LFJN01000011">
    <property type="protein sequence ID" value="KPI40838.1"/>
    <property type="molecule type" value="Genomic_DNA"/>
</dbReference>
<dbReference type="OrthoDB" id="4202871at2759"/>
<feature type="compositionally biased region" description="Basic and acidic residues" evidence="2">
    <location>
        <begin position="8"/>
        <end position="19"/>
    </location>
</feature>
<dbReference type="Proteomes" id="UP000038010">
    <property type="component" value="Unassembled WGS sequence"/>
</dbReference>
<dbReference type="STRING" id="1664694.A0A0N0NMX0"/>
<gene>
    <name evidence="3" type="ORF">AB675_10772</name>
</gene>
<dbReference type="RefSeq" id="XP_018000801.1">
    <property type="nucleotide sequence ID" value="XM_018139564.1"/>
</dbReference>